<dbReference type="Proteomes" id="UP001527099">
    <property type="component" value="Unassembled WGS sequence"/>
</dbReference>
<dbReference type="Pfam" id="PF02636">
    <property type="entry name" value="Methyltransf_28"/>
    <property type="match status" value="1"/>
</dbReference>
<dbReference type="Gene3D" id="3.40.50.12710">
    <property type="match status" value="1"/>
</dbReference>
<dbReference type="GO" id="GO:0032259">
    <property type="term" value="P:methylation"/>
    <property type="evidence" value="ECO:0007669"/>
    <property type="project" value="UniProtKB-KW"/>
</dbReference>
<sequence length="384" mass="44699">MNHQLGHPGVVTALREAIQSAEFQAISFRDYMEICLYSEPFGYYRNERPKIGKQGDFYTSSSIGSIMGEMVASFICMQLHNGHSPQTEPVHIVEWGGGNGRMALHIMGEIKRTEPAIYARLIYTIIESSAYHRQQQRILLEEHAQIIQFASESEWFSQTPQDLLYVLANELLDAFPIHRIRYKDMLFQESYVKWQEEEQIFQEIWRPVSSHRILDFLERSKVQWLDGQIGEINLEAESWVSRVAERIQSGSCLIIDYGDTAEELFAPYRYNGTLMCYRNHQAQDNPFMHQGEQDMTSHINFSSCQLTASESGFTHCKLQTQRDFLVEQGILQRLQDHYDPNPFSEVSKRNRSIRQLLLSDQMSELFKVFIASKHSLHNEKKVSR</sequence>
<proteinExistence type="predicted"/>
<evidence type="ECO:0000256" key="1">
    <source>
        <dbReference type="ARBA" id="ARBA00022603"/>
    </source>
</evidence>
<evidence type="ECO:0000313" key="3">
    <source>
        <dbReference type="EMBL" id="MCY9693801.1"/>
    </source>
</evidence>
<organism evidence="3 4">
    <name type="scientific">Paenibacillus alginolyticus</name>
    <dbReference type="NCBI Taxonomy" id="59839"/>
    <lineage>
        <taxon>Bacteria</taxon>
        <taxon>Bacillati</taxon>
        <taxon>Bacillota</taxon>
        <taxon>Bacilli</taxon>
        <taxon>Bacillales</taxon>
        <taxon>Paenibacillaceae</taxon>
        <taxon>Paenibacillus</taxon>
    </lineage>
</organism>
<dbReference type="InterPro" id="IPR029063">
    <property type="entry name" value="SAM-dependent_MTases_sf"/>
</dbReference>
<gene>
    <name evidence="3" type="ORF">M5X19_12960</name>
</gene>
<dbReference type="SUPFAM" id="SSF53335">
    <property type="entry name" value="S-adenosyl-L-methionine-dependent methyltransferases"/>
    <property type="match status" value="1"/>
</dbReference>
<dbReference type="RefSeq" id="WP_029196537.1">
    <property type="nucleotide sequence ID" value="NZ_JAMDMW010000135.1"/>
</dbReference>
<dbReference type="EC" id="2.1.1.-" evidence="3"/>
<evidence type="ECO:0000256" key="2">
    <source>
        <dbReference type="ARBA" id="ARBA00022679"/>
    </source>
</evidence>
<dbReference type="EMBL" id="JAMDMX010000040">
    <property type="protein sequence ID" value="MCY9693801.1"/>
    <property type="molecule type" value="Genomic_DNA"/>
</dbReference>
<accession>A0ABT4GCA1</accession>
<keyword evidence="4" id="KW-1185">Reference proteome</keyword>
<keyword evidence="1 3" id="KW-0489">Methyltransferase</keyword>
<keyword evidence="2 3" id="KW-0808">Transferase</keyword>
<dbReference type="GO" id="GO:0008168">
    <property type="term" value="F:methyltransferase activity"/>
    <property type="evidence" value="ECO:0007669"/>
    <property type="project" value="UniProtKB-KW"/>
</dbReference>
<dbReference type="InterPro" id="IPR003788">
    <property type="entry name" value="NDUFAF7"/>
</dbReference>
<reference evidence="3 4" key="1">
    <citation type="submission" date="2022-05" db="EMBL/GenBank/DDBJ databases">
        <title>Genome Sequencing of Bee-Associated Microbes.</title>
        <authorList>
            <person name="Dunlap C."/>
        </authorList>
    </citation>
    <scope>NUCLEOTIDE SEQUENCE [LARGE SCALE GENOMIC DNA]</scope>
    <source>
        <strain evidence="3 4">NRRL B-14421</strain>
    </source>
</reference>
<protein>
    <submittedName>
        <fullName evidence="3">SAM-dependent methyltransferase</fullName>
        <ecNumber evidence="3">2.1.1.-</ecNumber>
    </submittedName>
</protein>
<dbReference type="InterPro" id="IPR038375">
    <property type="entry name" value="NDUFAF7_sf"/>
</dbReference>
<comment type="caution">
    <text evidence="3">The sequence shown here is derived from an EMBL/GenBank/DDBJ whole genome shotgun (WGS) entry which is preliminary data.</text>
</comment>
<evidence type="ECO:0000313" key="4">
    <source>
        <dbReference type="Proteomes" id="UP001527099"/>
    </source>
</evidence>
<dbReference type="PANTHER" id="PTHR12049">
    <property type="entry name" value="PROTEIN ARGININE METHYLTRANSFERASE NDUFAF7, MITOCHONDRIAL"/>
    <property type="match status" value="1"/>
</dbReference>
<dbReference type="PANTHER" id="PTHR12049:SF7">
    <property type="entry name" value="PROTEIN ARGININE METHYLTRANSFERASE NDUFAF7, MITOCHONDRIAL"/>
    <property type="match status" value="1"/>
</dbReference>
<name>A0ABT4GCA1_9BACL</name>